<protein>
    <submittedName>
        <fullName evidence="1">Uncharacterized protein</fullName>
    </submittedName>
</protein>
<organism evidence="1 2">
    <name type="scientific">Sharpea azabuensis</name>
    <dbReference type="NCBI Taxonomy" id="322505"/>
    <lineage>
        <taxon>Bacteria</taxon>
        <taxon>Bacillati</taxon>
        <taxon>Bacillota</taxon>
        <taxon>Erysipelotrichia</taxon>
        <taxon>Erysipelotrichales</taxon>
        <taxon>Coprobacillaceae</taxon>
        <taxon>Sharpea</taxon>
    </lineage>
</organism>
<evidence type="ECO:0000313" key="2">
    <source>
        <dbReference type="Proteomes" id="UP000183028"/>
    </source>
</evidence>
<dbReference type="RefSeq" id="WP_074732813.1">
    <property type="nucleotide sequence ID" value="NZ_FNYK01000086.1"/>
</dbReference>
<dbReference type="AlphaFoldDB" id="A0A1H6XF43"/>
<dbReference type="EMBL" id="FNYK01000086">
    <property type="protein sequence ID" value="SEJ26134.1"/>
    <property type="molecule type" value="Genomic_DNA"/>
</dbReference>
<accession>A0A1H6XF43</accession>
<keyword evidence="2" id="KW-1185">Reference proteome</keyword>
<proteinExistence type="predicted"/>
<dbReference type="Proteomes" id="UP000183028">
    <property type="component" value="Unassembled WGS sequence"/>
</dbReference>
<gene>
    <name evidence="1" type="ORF">SAMN04487834_10868</name>
</gene>
<reference evidence="2" key="1">
    <citation type="submission" date="2016-10" db="EMBL/GenBank/DDBJ databases">
        <authorList>
            <person name="Varghese N."/>
            <person name="Submissions S."/>
        </authorList>
    </citation>
    <scope>NUCLEOTIDE SEQUENCE [LARGE SCALE GENOMIC DNA]</scope>
    <source>
        <strain evidence="2">DSM 20406</strain>
    </source>
</reference>
<name>A0A1H6XF43_9FIRM</name>
<sequence length="148" mass="16586">MDLVKQRRLLNSKGSDSVKKWVELENLTISETQKFNKTYDSSYDDYMCTIEVPKASGQITSKNTVILGNYGLYYKTLSTTDVYSCAAILTTEKLTDKTYLASCAYGANSGISNFFNKSIKIRDEVYNVSKISIDADLPAGTTIRVWAR</sequence>
<evidence type="ECO:0000313" key="1">
    <source>
        <dbReference type="EMBL" id="SEJ26134.1"/>
    </source>
</evidence>